<dbReference type="SMART" id="SM00388">
    <property type="entry name" value="HisKA"/>
    <property type="match status" value="1"/>
</dbReference>
<dbReference type="InterPro" id="IPR036097">
    <property type="entry name" value="HisK_dim/P_sf"/>
</dbReference>
<dbReference type="EMBL" id="JABCLB010001662">
    <property type="protein sequence ID" value="NMU84370.1"/>
    <property type="molecule type" value="Genomic_DNA"/>
</dbReference>
<evidence type="ECO:0000313" key="5">
    <source>
        <dbReference type="Proteomes" id="UP000518904"/>
    </source>
</evidence>
<accession>A0A7Y0XCY9</accession>
<evidence type="ECO:0000256" key="2">
    <source>
        <dbReference type="ARBA" id="ARBA00012438"/>
    </source>
</evidence>
<dbReference type="InterPro" id="IPR003661">
    <property type="entry name" value="HisK_dim/P_dom"/>
</dbReference>
<protein>
    <recommendedName>
        <fullName evidence="2">histidine kinase</fullName>
        <ecNumber evidence="2">2.7.13.3</ecNumber>
    </recommendedName>
</protein>
<dbReference type="Pfam" id="PF00512">
    <property type="entry name" value="HisKA"/>
    <property type="match status" value="1"/>
</dbReference>
<feature type="non-terminal residue" evidence="4">
    <location>
        <position position="1"/>
    </location>
</feature>
<evidence type="ECO:0000259" key="3">
    <source>
        <dbReference type="SMART" id="SM00388"/>
    </source>
</evidence>
<dbReference type="GO" id="GO:0000155">
    <property type="term" value="F:phosphorelay sensor kinase activity"/>
    <property type="evidence" value="ECO:0007669"/>
    <property type="project" value="InterPro"/>
</dbReference>
<dbReference type="CDD" id="cd00082">
    <property type="entry name" value="HisKA"/>
    <property type="match status" value="1"/>
</dbReference>
<dbReference type="EC" id="2.7.13.3" evidence="2"/>
<dbReference type="Gene3D" id="1.10.287.130">
    <property type="match status" value="1"/>
</dbReference>
<evidence type="ECO:0000256" key="1">
    <source>
        <dbReference type="ARBA" id="ARBA00000085"/>
    </source>
</evidence>
<comment type="caution">
    <text evidence="4">The sequence shown here is derived from an EMBL/GenBank/DDBJ whole genome shotgun (WGS) entry which is preliminary data.</text>
</comment>
<comment type="catalytic activity">
    <reaction evidence="1">
        <text>ATP + protein L-histidine = ADP + protein N-phospho-L-histidine.</text>
        <dbReference type="EC" id="2.7.13.3"/>
    </reaction>
</comment>
<proteinExistence type="predicted"/>
<organism evidence="4 5">
    <name type="scientific">Vibrio parahaemolyticus</name>
    <dbReference type="NCBI Taxonomy" id="670"/>
    <lineage>
        <taxon>Bacteria</taxon>
        <taxon>Pseudomonadati</taxon>
        <taxon>Pseudomonadota</taxon>
        <taxon>Gammaproteobacteria</taxon>
        <taxon>Vibrionales</taxon>
        <taxon>Vibrionaceae</taxon>
        <taxon>Vibrio</taxon>
    </lineage>
</organism>
<dbReference type="Proteomes" id="UP000518904">
    <property type="component" value="Unassembled WGS sequence"/>
</dbReference>
<dbReference type="FunFam" id="1.10.287.130:FF:000063">
    <property type="entry name" value="Hybrid sensor histidine kinase/response regulator"/>
    <property type="match status" value="1"/>
</dbReference>
<feature type="domain" description="Signal transduction histidine kinase dimerisation/phosphoacceptor" evidence="3">
    <location>
        <begin position="21"/>
        <end position="80"/>
    </location>
</feature>
<evidence type="ECO:0000313" key="4">
    <source>
        <dbReference type="EMBL" id="NMU84370.1"/>
    </source>
</evidence>
<name>A0A7Y0XCY9_VIBPH</name>
<feature type="non-terminal residue" evidence="4">
    <location>
        <position position="80"/>
    </location>
</feature>
<dbReference type="AlphaFoldDB" id="A0A7Y0XCY9"/>
<gene>
    <name evidence="4" type="ORF">HKB16_15965</name>
</gene>
<reference evidence="4 5" key="1">
    <citation type="submission" date="2020-04" db="EMBL/GenBank/DDBJ databases">
        <title>Whole-genome sequencing of Vibrio spp. from China reveals different genetic environments of blaCTX-M-14 among diverse lineages.</title>
        <authorList>
            <person name="Zheng Z."/>
            <person name="Ye L."/>
            <person name="Chen S."/>
        </authorList>
    </citation>
    <scope>NUCLEOTIDE SEQUENCE [LARGE SCALE GENOMIC DNA]</scope>
    <source>
        <strain evidence="4 5">Vb0551</strain>
    </source>
</reference>
<sequence>LEQLNKQLVAATQRSDLESKSKSRFLAAVSHDLMQPLNAARLFASSLSEVAKDSEAKKLSAHIESALEAAEDLIGDLLDI</sequence>
<dbReference type="SUPFAM" id="SSF47384">
    <property type="entry name" value="Homodimeric domain of signal transducing histidine kinase"/>
    <property type="match status" value="1"/>
</dbReference>